<proteinExistence type="predicted"/>
<evidence type="ECO:0000256" key="1">
    <source>
        <dbReference type="SAM" id="MobiDB-lite"/>
    </source>
</evidence>
<dbReference type="HOGENOM" id="CLU_1046191_0_0_1"/>
<organism evidence="2 3">
    <name type="scientific">Neurospora crassa (strain ATCC 24698 / 74-OR23-1A / CBS 708.71 / DSM 1257 / FGSC 987)</name>
    <dbReference type="NCBI Taxonomy" id="367110"/>
    <lineage>
        <taxon>Eukaryota</taxon>
        <taxon>Fungi</taxon>
        <taxon>Dikarya</taxon>
        <taxon>Ascomycota</taxon>
        <taxon>Pezizomycotina</taxon>
        <taxon>Sordariomycetes</taxon>
        <taxon>Sordariomycetidae</taxon>
        <taxon>Sordariales</taxon>
        <taxon>Sordariaceae</taxon>
        <taxon>Neurospora</taxon>
    </lineage>
</organism>
<dbReference type="Proteomes" id="UP000001805">
    <property type="component" value="Chromosome 1, Linkage Group I"/>
</dbReference>
<dbReference type="VEuPathDB" id="FungiDB:NCU02593"/>
<dbReference type="Pfam" id="PF12511">
    <property type="entry name" value="DUF3716"/>
    <property type="match status" value="1"/>
</dbReference>
<protein>
    <submittedName>
        <fullName evidence="2">Uncharacterized protein</fullName>
    </submittedName>
</protein>
<dbReference type="EMBL" id="CM002236">
    <property type="protein sequence ID" value="EAA35760.2"/>
    <property type="molecule type" value="Genomic_DNA"/>
</dbReference>
<dbReference type="PaxDb" id="5141-EFNCRP00000001956"/>
<dbReference type="InterPro" id="IPR022190">
    <property type="entry name" value="DUF3716"/>
</dbReference>
<keyword evidence="3" id="KW-1185">Reference proteome</keyword>
<dbReference type="SMR" id="Q7SG27"/>
<accession>Q7SG27</accession>
<gene>
    <name evidence="2" type="ORF">NCU02593</name>
</gene>
<evidence type="ECO:0000313" key="2">
    <source>
        <dbReference type="EMBL" id="EAA35760.2"/>
    </source>
</evidence>
<feature type="region of interest" description="Disordered" evidence="1">
    <location>
        <begin position="1"/>
        <end position="46"/>
    </location>
</feature>
<dbReference type="AlphaFoldDB" id="Q7SG27"/>
<sequence length="279" mass="31961">MPNIECDEDKAGPSVLPVSSPDMEPITETSEEDFQAPKKRHIEEQRSEAANVFTPYLFMPDDKMEEGRSRDDPPARLAPPPNMFTPYVFRDESLGQDSDANEDIDYWRDSLSPKQRLRFALKKLLDCESNQALAIISKHKTILRPLWLKQYWVKGQLVTSNLKWERQEHFTGIAHYLFTPQETGEKTCTKCETVDNYGPFAECVAGGRAVHGGACFSCYYKGEGKSCSLRIAHEQSEKKARYGQSDAPFSAETIRNTSTRDLEKALRWIQKELRIREED</sequence>
<dbReference type="InParanoid" id="Q7SG27"/>
<dbReference type="KEGG" id="ncr:NCU02593"/>
<dbReference type="OrthoDB" id="4772092at2759"/>
<name>Q7SG27_NEUCR</name>
<dbReference type="RefSeq" id="XP_964996.2">
    <property type="nucleotide sequence ID" value="XM_959903.2"/>
</dbReference>
<feature type="compositionally biased region" description="Basic and acidic residues" evidence="1">
    <location>
        <begin position="62"/>
        <end position="74"/>
    </location>
</feature>
<dbReference type="GeneID" id="3881172"/>
<reference evidence="2 3" key="1">
    <citation type="journal article" date="2003" name="Nature">
        <title>The genome sequence of the filamentous fungus Neurospora crassa.</title>
        <authorList>
            <person name="Galagan J.E."/>
            <person name="Calvo S.E."/>
            <person name="Borkovich K.A."/>
            <person name="Selker E.U."/>
            <person name="Read N.D."/>
            <person name="Jaffe D."/>
            <person name="FitzHugh W."/>
            <person name="Ma L.J."/>
            <person name="Smirnov S."/>
            <person name="Purcell S."/>
            <person name="Rehman B."/>
            <person name="Elkins T."/>
            <person name="Engels R."/>
            <person name="Wang S."/>
            <person name="Nielsen C.B."/>
            <person name="Butler J."/>
            <person name="Endrizzi M."/>
            <person name="Qui D."/>
            <person name="Ianakiev P."/>
            <person name="Bell-Pedersen D."/>
            <person name="Nelson M.A."/>
            <person name="Werner-Washburne M."/>
            <person name="Selitrennikoff C.P."/>
            <person name="Kinsey J.A."/>
            <person name="Braun E.L."/>
            <person name="Zelter A."/>
            <person name="Schulte U."/>
            <person name="Kothe G.O."/>
            <person name="Jedd G."/>
            <person name="Mewes W."/>
            <person name="Staben C."/>
            <person name="Marcotte E."/>
            <person name="Greenberg D."/>
            <person name="Roy A."/>
            <person name="Foley K."/>
            <person name="Naylor J."/>
            <person name="Stange-Thomann N."/>
            <person name="Barrett R."/>
            <person name="Gnerre S."/>
            <person name="Kamal M."/>
            <person name="Kamvysselis M."/>
            <person name="Mauceli E."/>
            <person name="Bielke C."/>
            <person name="Rudd S."/>
            <person name="Frishman D."/>
            <person name="Krystofova S."/>
            <person name="Rasmussen C."/>
            <person name="Metzenberg R.L."/>
            <person name="Perkins D.D."/>
            <person name="Kroken S."/>
            <person name="Cogoni C."/>
            <person name="Macino G."/>
            <person name="Catcheside D."/>
            <person name="Li W."/>
            <person name="Pratt R.J."/>
            <person name="Osmani S.A."/>
            <person name="DeSouza C.P."/>
            <person name="Glass L."/>
            <person name="Orbach M.J."/>
            <person name="Berglund J.A."/>
            <person name="Voelker R."/>
            <person name="Yarden O."/>
            <person name="Plamann M."/>
            <person name="Seiler S."/>
            <person name="Dunlap J."/>
            <person name="Radford A."/>
            <person name="Aramayo R."/>
            <person name="Natvig D.O."/>
            <person name="Alex L.A."/>
            <person name="Mannhaupt G."/>
            <person name="Ebbole D.J."/>
            <person name="Freitag M."/>
            <person name="Paulsen I."/>
            <person name="Sachs M.S."/>
            <person name="Lander E.S."/>
            <person name="Nusbaum C."/>
            <person name="Birren B."/>
        </authorList>
    </citation>
    <scope>NUCLEOTIDE SEQUENCE [LARGE SCALE GENOMIC DNA]</scope>
    <source>
        <strain evidence="3">ATCC 24698 / 74-OR23-1A / CBS 708.71 / DSM 1257 / FGSC 987</strain>
    </source>
</reference>
<evidence type="ECO:0000313" key="3">
    <source>
        <dbReference type="Proteomes" id="UP000001805"/>
    </source>
</evidence>
<feature type="region of interest" description="Disordered" evidence="1">
    <location>
        <begin position="62"/>
        <end position="81"/>
    </location>
</feature>